<dbReference type="Proteomes" id="UP000271087">
    <property type="component" value="Unassembled WGS sequence"/>
</dbReference>
<sequence length="67" mass="7613">NNNEVPSMSSNPVAKRQPNIFFLIFSITVGILHAADPKPNQFSVDIERHFPCSFSSASIYLRYKRIT</sequence>
<feature type="non-terminal residue" evidence="2">
    <location>
        <position position="1"/>
    </location>
</feature>
<reference evidence="2 3" key="1">
    <citation type="submission" date="2018-08" db="EMBL/GenBank/DDBJ databases">
        <authorList>
            <person name="Laetsch R D."/>
            <person name="Stevens L."/>
            <person name="Kumar S."/>
            <person name="Blaxter L. M."/>
        </authorList>
    </citation>
    <scope>NUCLEOTIDE SEQUENCE [LARGE SCALE GENOMIC DNA]</scope>
</reference>
<organism evidence="2 3">
    <name type="scientific">Onchocerca ochengi</name>
    <name type="common">Filarial nematode worm</name>
    <dbReference type="NCBI Taxonomy" id="42157"/>
    <lineage>
        <taxon>Eukaryota</taxon>
        <taxon>Metazoa</taxon>
        <taxon>Ecdysozoa</taxon>
        <taxon>Nematoda</taxon>
        <taxon>Chromadorea</taxon>
        <taxon>Rhabditida</taxon>
        <taxon>Spirurina</taxon>
        <taxon>Spiruromorpha</taxon>
        <taxon>Filarioidea</taxon>
        <taxon>Onchocercidae</taxon>
        <taxon>Onchocerca</taxon>
    </lineage>
</organism>
<dbReference type="EMBL" id="UYRW01008785">
    <property type="protein sequence ID" value="VDM97090.1"/>
    <property type="molecule type" value="Genomic_DNA"/>
</dbReference>
<name>A0A3P7KUR7_ONCOC</name>
<feature type="transmembrane region" description="Helical" evidence="1">
    <location>
        <begin position="20"/>
        <end position="35"/>
    </location>
</feature>
<keyword evidence="1" id="KW-0812">Transmembrane</keyword>
<protein>
    <submittedName>
        <fullName evidence="2">Uncharacterized protein</fullName>
    </submittedName>
</protein>
<keyword evidence="3" id="KW-1185">Reference proteome</keyword>
<accession>A0A3P7KUR7</accession>
<keyword evidence="1" id="KW-0472">Membrane</keyword>
<evidence type="ECO:0000256" key="1">
    <source>
        <dbReference type="SAM" id="Phobius"/>
    </source>
</evidence>
<evidence type="ECO:0000313" key="2">
    <source>
        <dbReference type="EMBL" id="VDM97090.1"/>
    </source>
</evidence>
<gene>
    <name evidence="2" type="ORF">NOO_LOCUS11787</name>
</gene>
<evidence type="ECO:0000313" key="3">
    <source>
        <dbReference type="Proteomes" id="UP000271087"/>
    </source>
</evidence>
<proteinExistence type="predicted"/>
<dbReference type="AlphaFoldDB" id="A0A3P7KUR7"/>
<keyword evidence="1" id="KW-1133">Transmembrane helix</keyword>